<feature type="compositionally biased region" description="Basic and acidic residues" evidence="1">
    <location>
        <begin position="169"/>
        <end position="189"/>
    </location>
</feature>
<dbReference type="InterPro" id="IPR027450">
    <property type="entry name" value="AlkB-like"/>
</dbReference>
<dbReference type="InterPro" id="IPR032852">
    <property type="entry name" value="ALKBH2"/>
</dbReference>
<dbReference type="Proteomes" id="UP000447873">
    <property type="component" value="Unassembled WGS sequence"/>
</dbReference>
<comment type="caution">
    <text evidence="5">The sequence shown here is derived from an EMBL/GenBank/DDBJ whole genome shotgun (WGS) entry which is preliminary data.</text>
</comment>
<feature type="compositionally biased region" description="Acidic residues" evidence="1">
    <location>
        <begin position="190"/>
        <end position="199"/>
    </location>
</feature>
<name>A0A8H3VM01_VENIN</name>
<dbReference type="InterPro" id="IPR037151">
    <property type="entry name" value="AlkB-like_sf"/>
</dbReference>
<evidence type="ECO:0000313" key="7">
    <source>
        <dbReference type="Proteomes" id="UP000490939"/>
    </source>
</evidence>
<feature type="region of interest" description="Disordered" evidence="1">
    <location>
        <begin position="14"/>
        <end position="84"/>
    </location>
</feature>
<feature type="region of interest" description="Disordered" evidence="1">
    <location>
        <begin position="169"/>
        <end position="221"/>
    </location>
</feature>
<accession>A0A8H3VM01</accession>
<dbReference type="GO" id="GO:0006307">
    <property type="term" value="P:DNA alkylation repair"/>
    <property type="evidence" value="ECO:0007669"/>
    <property type="project" value="TreeGrafter"/>
</dbReference>
<dbReference type="EMBL" id="WNWQ01000172">
    <property type="protein sequence ID" value="KAE9975677.1"/>
    <property type="molecule type" value="Genomic_DNA"/>
</dbReference>
<dbReference type="PANTHER" id="PTHR31573:SF4">
    <property type="entry name" value="FE2OG DIOXYGENASE DOMAIN-CONTAINING PROTEIN"/>
    <property type="match status" value="1"/>
</dbReference>
<evidence type="ECO:0000313" key="3">
    <source>
        <dbReference type="EMBL" id="KAE9975677.1"/>
    </source>
</evidence>
<dbReference type="Proteomes" id="UP000433883">
    <property type="component" value="Unassembled WGS sequence"/>
</dbReference>
<keyword evidence="7" id="KW-1185">Reference proteome</keyword>
<proteinExistence type="predicted"/>
<dbReference type="SUPFAM" id="SSF51197">
    <property type="entry name" value="Clavaminate synthase-like"/>
    <property type="match status" value="1"/>
</dbReference>
<feature type="region of interest" description="Disordered" evidence="1">
    <location>
        <begin position="1017"/>
        <end position="1039"/>
    </location>
</feature>
<dbReference type="AlphaFoldDB" id="A0A8H3VM01"/>
<dbReference type="GO" id="GO:0051747">
    <property type="term" value="F:cytosine C-5 DNA demethylase activity"/>
    <property type="evidence" value="ECO:0007669"/>
    <property type="project" value="TreeGrafter"/>
</dbReference>
<protein>
    <recommendedName>
        <fullName evidence="2">Alpha-ketoglutarate-dependent dioxygenase AlkB-like domain-containing protein</fullName>
    </recommendedName>
</protein>
<gene>
    <name evidence="3" type="ORF">BLS_002485</name>
    <name evidence="5" type="ORF">EG327_002902</name>
    <name evidence="4" type="ORF">EG328_002607</name>
</gene>
<dbReference type="EMBL" id="WNWS01000173">
    <property type="protein sequence ID" value="KAE9976491.1"/>
    <property type="molecule type" value="Genomic_DNA"/>
</dbReference>
<evidence type="ECO:0000256" key="1">
    <source>
        <dbReference type="SAM" id="MobiDB-lite"/>
    </source>
</evidence>
<dbReference type="Proteomes" id="UP000490939">
    <property type="component" value="Unassembled WGS sequence"/>
</dbReference>
<dbReference type="PANTHER" id="PTHR31573">
    <property type="entry name" value="ALPHA-KETOGLUTARATE-DEPENDENT DIOXYGENASE ALKB HOMOLOG 2"/>
    <property type="match status" value="1"/>
</dbReference>
<feature type="compositionally biased region" description="Basic and acidic residues" evidence="1">
    <location>
        <begin position="1017"/>
        <end position="1030"/>
    </location>
</feature>
<dbReference type="GO" id="GO:0035516">
    <property type="term" value="F:broad specificity oxidative DNA demethylase activity"/>
    <property type="evidence" value="ECO:0007669"/>
    <property type="project" value="TreeGrafter"/>
</dbReference>
<dbReference type="Gene3D" id="2.60.120.590">
    <property type="entry name" value="Alpha-ketoglutarate-dependent dioxygenase AlkB-like"/>
    <property type="match status" value="1"/>
</dbReference>
<evidence type="ECO:0000313" key="5">
    <source>
        <dbReference type="EMBL" id="KAE9989284.1"/>
    </source>
</evidence>
<evidence type="ECO:0000313" key="6">
    <source>
        <dbReference type="Proteomes" id="UP000447873"/>
    </source>
</evidence>
<feature type="domain" description="Alpha-ketoglutarate-dependent dioxygenase AlkB-like" evidence="2">
    <location>
        <begin position="798"/>
        <end position="1003"/>
    </location>
</feature>
<dbReference type="Pfam" id="PF13532">
    <property type="entry name" value="2OG-FeII_Oxy_2"/>
    <property type="match status" value="1"/>
</dbReference>
<dbReference type="GO" id="GO:0008198">
    <property type="term" value="F:ferrous iron binding"/>
    <property type="evidence" value="ECO:0007669"/>
    <property type="project" value="TreeGrafter"/>
</dbReference>
<organism evidence="5 7">
    <name type="scientific">Venturia inaequalis</name>
    <name type="common">Apple scab fungus</name>
    <dbReference type="NCBI Taxonomy" id="5025"/>
    <lineage>
        <taxon>Eukaryota</taxon>
        <taxon>Fungi</taxon>
        <taxon>Dikarya</taxon>
        <taxon>Ascomycota</taxon>
        <taxon>Pezizomycotina</taxon>
        <taxon>Dothideomycetes</taxon>
        <taxon>Pleosporomycetidae</taxon>
        <taxon>Venturiales</taxon>
        <taxon>Venturiaceae</taxon>
        <taxon>Venturia</taxon>
    </lineage>
</organism>
<dbReference type="EMBL" id="WNWR01000195">
    <property type="protein sequence ID" value="KAE9989284.1"/>
    <property type="molecule type" value="Genomic_DNA"/>
</dbReference>
<evidence type="ECO:0000313" key="4">
    <source>
        <dbReference type="EMBL" id="KAE9976491.1"/>
    </source>
</evidence>
<sequence length="1039" mass="116486">MQLSKRELQNLNGFLGGEANWDSDTRSALLLSDGGPRKSTRSKPTIIETPEPDLIARDTSLRKGNTPAGPRRKPKATTSESQLSVEKAGLALDQNVISSISTLSEPPSDLHLDDEEVPVPPAKRQKRNLPVVGRPGGSQRSGVILRLPFNDAENQRKFNDLDNAREAHLNDTDHATSDVHDGTEFRTDTETDDIDDESDYAPTPARRSTKRVQRIPSGSTTAVMRPQALKATLLRSPRVQKGPTPRTPFLNRSRKLGLVTPPATPNGIFSIEPLPFYEDRRESNAIDTSVPKKIRTTGHKLPSLPGLRQIHKASRGKSALPSPSQLFEDVRRLEIDSHREPASASQQHSVVLQQPISLQQLQVRAGLDPVIGRDYESKSKALMQMTKSKPKPQGKPPVWADSRQVLCETVPYYRSHHGAGYANRGVAYSFMFDAQASDRDYMDSTVIVSRAGGGMGKDEETGKMIQTQDTKETHIVRAFKNGVKFQQPVCIITGGKNPTAQFEIPHQYCVLDWFKPTHVWAEKLGDRRVIRYRFEVLDSSKTAWWKGEGVVEPVQLGELPPPFSHECPSCQRESQQIYLNGWICTNYDCPSLWRFVDGTDPDNSTLVYDPRWLKQKTPWSHTSPPQATKPDPWILANGSKQFDHGMVWQATKGIACPNCDRCGAREHWTYWKCRNCHTRYEAPRSIVTPDLLHDWLNPVDTGYAHTKDDFHESVKLSLLFMGNYRVHIYTIPGIDGFVAHMLANKTVNEERDGPDAMFLQLQKEDIGLKRVSMKPVLGSESVEDGLTNQFTKNFGMPYKFVASPESSSMEDAPKAIQDCRSRLNWACRTILAKQGQTLENEFNEVLALAYMQGNKINYHDDGEFGLGPTIATLSLGNPATMTLRMKQKHYRGCTDKRFVDRPPLPGSLKYEERLAAHNALKTFDKKSPAYRKRLSDLPSQLGLMNKTSVDPTTGKTIRIKGEQDPVVSLKLCHGGIVIMHGAAIQECFEHAVVPEGKMRLALTCRYIDADSLEEHEKPTWAVEKEKEPYDGFKLPAPKQ</sequence>
<evidence type="ECO:0000259" key="2">
    <source>
        <dbReference type="Pfam" id="PF13532"/>
    </source>
</evidence>
<reference evidence="5 7" key="1">
    <citation type="submission" date="2019-07" db="EMBL/GenBank/DDBJ databases">
        <title>Venturia inaequalis Genome Resource.</title>
        <authorList>
            <person name="Lichtner F.J."/>
        </authorList>
    </citation>
    <scope>NUCLEOTIDE SEQUENCE [LARGE SCALE GENOMIC DNA]</scope>
    <source>
        <strain evidence="4 6">120213</strain>
        <strain evidence="3">Bline_iso_100314</strain>
        <strain evidence="5 7">DMI_063113</strain>
    </source>
</reference>